<evidence type="ECO:0000313" key="4">
    <source>
        <dbReference type="Proteomes" id="UP001201812"/>
    </source>
</evidence>
<dbReference type="InterPro" id="IPR000719">
    <property type="entry name" value="Prot_kinase_dom"/>
</dbReference>
<keyword evidence="3" id="KW-0418">Kinase</keyword>
<dbReference type="GO" id="GO:0005524">
    <property type="term" value="F:ATP binding"/>
    <property type="evidence" value="ECO:0007669"/>
    <property type="project" value="InterPro"/>
</dbReference>
<evidence type="ECO:0000256" key="1">
    <source>
        <dbReference type="ARBA" id="ARBA00012513"/>
    </source>
</evidence>
<accession>A0AAD4QV02</accession>
<keyword evidence="4" id="KW-1185">Reference proteome</keyword>
<dbReference type="Proteomes" id="UP001201812">
    <property type="component" value="Unassembled WGS sequence"/>
</dbReference>
<dbReference type="EMBL" id="JAKKPZ010001032">
    <property type="protein sequence ID" value="KAI1690966.1"/>
    <property type="molecule type" value="Genomic_DNA"/>
</dbReference>
<dbReference type="PROSITE" id="PS00108">
    <property type="entry name" value="PROTEIN_KINASE_ST"/>
    <property type="match status" value="1"/>
</dbReference>
<organism evidence="3 4">
    <name type="scientific">Ditylenchus destructor</name>
    <dbReference type="NCBI Taxonomy" id="166010"/>
    <lineage>
        <taxon>Eukaryota</taxon>
        <taxon>Metazoa</taxon>
        <taxon>Ecdysozoa</taxon>
        <taxon>Nematoda</taxon>
        <taxon>Chromadorea</taxon>
        <taxon>Rhabditida</taxon>
        <taxon>Tylenchina</taxon>
        <taxon>Tylenchomorpha</taxon>
        <taxon>Sphaerularioidea</taxon>
        <taxon>Anguinidae</taxon>
        <taxon>Anguininae</taxon>
        <taxon>Ditylenchus</taxon>
    </lineage>
</organism>
<protein>
    <recommendedName>
        <fullName evidence="1">non-specific serine/threonine protein kinase</fullName>
        <ecNumber evidence="1">2.7.11.1</ecNumber>
    </recommendedName>
</protein>
<feature type="domain" description="Protein kinase" evidence="2">
    <location>
        <begin position="1"/>
        <end position="193"/>
    </location>
</feature>
<gene>
    <name evidence="3" type="ORF">DdX_22194</name>
</gene>
<dbReference type="InterPro" id="IPR008271">
    <property type="entry name" value="Ser/Thr_kinase_AS"/>
</dbReference>
<dbReference type="PANTHER" id="PTHR11909">
    <property type="entry name" value="CASEIN KINASE-RELATED"/>
    <property type="match status" value="1"/>
</dbReference>
<dbReference type="EC" id="2.7.11.1" evidence="1"/>
<comment type="caution">
    <text evidence="3">The sequence shown here is derived from an EMBL/GenBank/DDBJ whole genome shotgun (WGS) entry which is preliminary data.</text>
</comment>
<keyword evidence="3" id="KW-0808">Transferase</keyword>
<dbReference type="Gene3D" id="1.10.510.10">
    <property type="entry name" value="Transferase(Phosphotransferase) domain 1"/>
    <property type="match status" value="1"/>
</dbReference>
<reference evidence="3" key="1">
    <citation type="submission" date="2022-01" db="EMBL/GenBank/DDBJ databases">
        <title>Genome Sequence Resource for Two Populations of Ditylenchus destructor, the Migratory Endoparasitic Phytonematode.</title>
        <authorList>
            <person name="Zhang H."/>
            <person name="Lin R."/>
            <person name="Xie B."/>
        </authorList>
    </citation>
    <scope>NUCLEOTIDE SEQUENCE</scope>
    <source>
        <strain evidence="3">BazhouSP</strain>
    </source>
</reference>
<dbReference type="GO" id="GO:0004674">
    <property type="term" value="F:protein serine/threonine kinase activity"/>
    <property type="evidence" value="ECO:0007669"/>
    <property type="project" value="UniProtKB-EC"/>
</dbReference>
<dbReference type="InterPro" id="IPR050235">
    <property type="entry name" value="CK1_Ser-Thr_kinase"/>
</dbReference>
<evidence type="ECO:0000259" key="2">
    <source>
        <dbReference type="PROSITE" id="PS50011"/>
    </source>
</evidence>
<dbReference type="InterPro" id="IPR011009">
    <property type="entry name" value="Kinase-like_dom_sf"/>
</dbReference>
<name>A0AAD4QV02_9BILA</name>
<proteinExistence type="predicted"/>
<evidence type="ECO:0000313" key="3">
    <source>
        <dbReference type="EMBL" id="KAI1690966.1"/>
    </source>
</evidence>
<sequence>MICGYGCFQGLEQLHSLGFVHGDVKSRNFCVKLNNKHECTLIDFGESRAYVDQHGNHLPESIMLTSETNLQRTLGTIHHARKDDLTYCVDMAIELHLKDYDFFGIYTEDPDVLMTQLPTSLQILSGYFRGLEFSDTPQYELIQNILEEIPLEDLLNSHWAASDCMPPLIITIHSYRPTRQDGKQMQGSTAAFLIFATTIQGQEFWRHMQISTFGHVRLCSNQERQWRR</sequence>
<dbReference type="SUPFAM" id="SSF56112">
    <property type="entry name" value="Protein kinase-like (PK-like)"/>
    <property type="match status" value="1"/>
</dbReference>
<dbReference type="PROSITE" id="PS50011">
    <property type="entry name" value="PROTEIN_KINASE_DOM"/>
    <property type="match status" value="1"/>
</dbReference>
<dbReference type="AlphaFoldDB" id="A0AAD4QV02"/>